<dbReference type="SUPFAM" id="SSF53474">
    <property type="entry name" value="alpha/beta-Hydrolases"/>
    <property type="match status" value="1"/>
</dbReference>
<dbReference type="EMBL" id="FOSP01000001">
    <property type="protein sequence ID" value="SFK11967.1"/>
    <property type="molecule type" value="Genomic_DNA"/>
</dbReference>
<dbReference type="Proteomes" id="UP000199533">
    <property type="component" value="Unassembled WGS sequence"/>
</dbReference>
<name>A0A1I3WYI1_9PROT</name>
<dbReference type="InterPro" id="IPR002925">
    <property type="entry name" value="Dienelactn_hydro"/>
</dbReference>
<dbReference type="InterPro" id="IPR029058">
    <property type="entry name" value="AB_hydrolase_fold"/>
</dbReference>
<sequence length="210" mass="22545">MNTIHLPVDSVELEGELILPPAAKGVVIFAHGSGSSRLSSRNLFVAQILQQSGIGTLLFDLLTRDEDLDYTMRFDIDLLTQRLLGATDWLQTNPEMQTLPLGYFGASTGAAAALLAAAKKINQISAVVSRGGRPDLAGDMTLEKVTAPTLLIVGSADDGVIELNQCAFAKLLCAKELTLIPGATHLFEEPGTLEQAALHATNWFLKYLKQ</sequence>
<evidence type="ECO:0000259" key="2">
    <source>
        <dbReference type="Pfam" id="PF01738"/>
    </source>
</evidence>
<gene>
    <name evidence="3" type="ORF">SAMN05216302_100114</name>
</gene>
<feature type="domain" description="Dienelactone hydrolase" evidence="2">
    <location>
        <begin position="20"/>
        <end position="207"/>
    </location>
</feature>
<evidence type="ECO:0000313" key="3">
    <source>
        <dbReference type="EMBL" id="SFK11967.1"/>
    </source>
</evidence>
<dbReference type="PANTHER" id="PTHR22946:SF9">
    <property type="entry name" value="POLYKETIDE TRANSFERASE AF380"/>
    <property type="match status" value="1"/>
</dbReference>
<evidence type="ECO:0000256" key="1">
    <source>
        <dbReference type="ARBA" id="ARBA00022801"/>
    </source>
</evidence>
<dbReference type="AlphaFoldDB" id="A0A1I3WYI1"/>
<dbReference type="STRING" id="52441.SAMN05216302_100114"/>
<proteinExistence type="predicted"/>
<reference evidence="4" key="1">
    <citation type="submission" date="2016-10" db="EMBL/GenBank/DDBJ databases">
        <authorList>
            <person name="Varghese N."/>
            <person name="Submissions S."/>
        </authorList>
    </citation>
    <scope>NUCLEOTIDE SEQUENCE [LARGE SCALE GENOMIC DNA]</scope>
    <source>
        <strain evidence="4">Nm69</strain>
    </source>
</reference>
<dbReference type="InterPro" id="IPR050261">
    <property type="entry name" value="FrsA_esterase"/>
</dbReference>
<keyword evidence="1 3" id="KW-0378">Hydrolase</keyword>
<evidence type="ECO:0000313" key="4">
    <source>
        <dbReference type="Proteomes" id="UP000199533"/>
    </source>
</evidence>
<dbReference type="Gene3D" id="3.40.50.1820">
    <property type="entry name" value="alpha/beta hydrolase"/>
    <property type="match status" value="1"/>
</dbReference>
<dbReference type="PANTHER" id="PTHR22946">
    <property type="entry name" value="DIENELACTONE HYDROLASE DOMAIN-CONTAINING PROTEIN-RELATED"/>
    <property type="match status" value="1"/>
</dbReference>
<keyword evidence="4" id="KW-1185">Reference proteome</keyword>
<organism evidence="3 4">
    <name type="scientific">Nitrosomonas aestuarii</name>
    <dbReference type="NCBI Taxonomy" id="52441"/>
    <lineage>
        <taxon>Bacteria</taxon>
        <taxon>Pseudomonadati</taxon>
        <taxon>Pseudomonadota</taxon>
        <taxon>Betaproteobacteria</taxon>
        <taxon>Nitrosomonadales</taxon>
        <taxon>Nitrosomonadaceae</taxon>
        <taxon>Nitrosomonas</taxon>
    </lineage>
</organism>
<protein>
    <submittedName>
        <fullName evidence="3">Dienelactone hydrolase</fullName>
    </submittedName>
</protein>
<dbReference type="RefSeq" id="WP_090696217.1">
    <property type="nucleotide sequence ID" value="NZ_FOSP01000001.1"/>
</dbReference>
<dbReference type="GO" id="GO:0052689">
    <property type="term" value="F:carboxylic ester hydrolase activity"/>
    <property type="evidence" value="ECO:0007669"/>
    <property type="project" value="UniProtKB-ARBA"/>
</dbReference>
<dbReference type="OrthoDB" id="9810066at2"/>
<dbReference type="Pfam" id="PF01738">
    <property type="entry name" value="DLH"/>
    <property type="match status" value="1"/>
</dbReference>
<accession>A0A1I3WYI1</accession>